<dbReference type="AlphaFoldDB" id="A0A1I4ISN9"/>
<keyword evidence="2" id="KW-0472">Membrane</keyword>
<feature type="compositionally biased region" description="Basic and acidic residues" evidence="1">
    <location>
        <begin position="106"/>
        <end position="132"/>
    </location>
</feature>
<dbReference type="RefSeq" id="WP_074751956.1">
    <property type="nucleotide sequence ID" value="NZ_FOTJ01000020.1"/>
</dbReference>
<proteinExistence type="predicted"/>
<feature type="region of interest" description="Disordered" evidence="1">
    <location>
        <begin position="94"/>
        <end position="132"/>
    </location>
</feature>
<feature type="transmembrane region" description="Helical" evidence="2">
    <location>
        <begin position="179"/>
        <end position="199"/>
    </location>
</feature>
<dbReference type="EMBL" id="FOTJ01000020">
    <property type="protein sequence ID" value="SFL57315.1"/>
    <property type="molecule type" value="Genomic_DNA"/>
</dbReference>
<accession>A0A1I4ISN9</accession>
<organism evidence="3 4">
    <name type="scientific">Lactococcus garvieae</name>
    <dbReference type="NCBI Taxonomy" id="1363"/>
    <lineage>
        <taxon>Bacteria</taxon>
        <taxon>Bacillati</taxon>
        <taxon>Bacillota</taxon>
        <taxon>Bacilli</taxon>
        <taxon>Lactobacillales</taxon>
        <taxon>Streptococcaceae</taxon>
        <taxon>Lactococcus</taxon>
    </lineage>
</organism>
<evidence type="ECO:0000313" key="4">
    <source>
        <dbReference type="Proteomes" id="UP000181969"/>
    </source>
</evidence>
<protein>
    <submittedName>
        <fullName evidence="3">Uncharacterized protein</fullName>
    </submittedName>
</protein>
<dbReference type="OrthoDB" id="9824243at2"/>
<evidence type="ECO:0000256" key="2">
    <source>
        <dbReference type="SAM" id="Phobius"/>
    </source>
</evidence>
<keyword evidence="2" id="KW-1133">Transmembrane helix</keyword>
<evidence type="ECO:0000256" key="1">
    <source>
        <dbReference type="SAM" id="MobiDB-lite"/>
    </source>
</evidence>
<feature type="transmembrane region" description="Helical" evidence="2">
    <location>
        <begin position="153"/>
        <end position="173"/>
    </location>
</feature>
<dbReference type="Proteomes" id="UP000181969">
    <property type="component" value="Unassembled WGS sequence"/>
</dbReference>
<reference evidence="3 4" key="1">
    <citation type="submission" date="2016-10" db="EMBL/GenBank/DDBJ databases">
        <authorList>
            <person name="de Groot N.N."/>
        </authorList>
    </citation>
    <scope>NUCLEOTIDE SEQUENCE [LARGE SCALE GENOMIC DNA]</scope>
    <source>
        <strain evidence="3 4">M79</strain>
    </source>
</reference>
<sequence>MKFQLTSETFDKTVPLREGSMLIAEFQGTISVETPVTMKILEGTTTVWGTELGLDPYGSSNLLGLVRKSLASNNVSIEDQDEFIEELQNHMTSSQSKAETLQDEVPPVKEEQSEPEPKKKKTSEKAKKIDSDGSKQTFEAGKKALYAVSGWKVLTITLLLPLVYFTALLVIFMKLKVDNLWVIGGILIASTLVLCWYIANLIKSAQRKVLEKEVTPEVFKYVVYQQLKEKEKLDKKLEVYRAIHGSPEALRLTTPENVQAVHNLVEEIAE</sequence>
<name>A0A1I4ISN9_9LACT</name>
<keyword evidence="2" id="KW-0812">Transmembrane</keyword>
<evidence type="ECO:0000313" key="3">
    <source>
        <dbReference type="EMBL" id="SFL57315.1"/>
    </source>
</evidence>
<gene>
    <name evidence="3" type="ORF">SAMN05216438_12015</name>
</gene>